<dbReference type="EMBL" id="SOGN01000049">
    <property type="protein sequence ID" value="TFC78314.1"/>
    <property type="molecule type" value="Genomic_DNA"/>
</dbReference>
<dbReference type="InterPro" id="IPR036913">
    <property type="entry name" value="YegP-like_sf"/>
</dbReference>
<gene>
    <name evidence="3" type="ORF">E3T23_12340</name>
</gene>
<feature type="compositionally biased region" description="Basic and acidic residues" evidence="1">
    <location>
        <begin position="48"/>
        <end position="60"/>
    </location>
</feature>
<protein>
    <submittedName>
        <fullName evidence="3">DUF1508 domain-containing protein</fullName>
    </submittedName>
</protein>
<comment type="caution">
    <text evidence="3">The sequence shown here is derived from an EMBL/GenBank/DDBJ whole genome shotgun (WGS) entry which is preliminary data.</text>
</comment>
<name>A0A4R8XMF3_9MICO</name>
<evidence type="ECO:0000259" key="2">
    <source>
        <dbReference type="Pfam" id="PF07411"/>
    </source>
</evidence>
<reference evidence="3 4" key="1">
    <citation type="submission" date="2019-03" db="EMBL/GenBank/DDBJ databases">
        <title>Genomics of glacier-inhabiting Cryobacterium strains.</title>
        <authorList>
            <person name="Liu Q."/>
            <person name="Xin Y.-H."/>
        </authorList>
    </citation>
    <scope>NUCLEOTIDE SEQUENCE [LARGE SCALE GENOMIC DNA]</scope>
    <source>
        <strain evidence="3 4">TMT2-48-2</strain>
    </source>
</reference>
<dbReference type="Proteomes" id="UP000298433">
    <property type="component" value="Unassembled WGS sequence"/>
</dbReference>
<dbReference type="SUPFAM" id="SSF160113">
    <property type="entry name" value="YegP-like"/>
    <property type="match status" value="1"/>
</dbReference>
<dbReference type="InterPro" id="IPR010879">
    <property type="entry name" value="DUF1508"/>
</dbReference>
<sequence>MSVVWPVPGQGQGCDMAGKFEIYQDPSGGFRFCFSADNGQIIPSPETYRTEDEARERVDSLRSNVSPRSRPTD</sequence>
<organism evidence="3 4">
    <name type="scientific">Cryobacterium cheniae</name>
    <dbReference type="NCBI Taxonomy" id="1259262"/>
    <lineage>
        <taxon>Bacteria</taxon>
        <taxon>Bacillati</taxon>
        <taxon>Actinomycetota</taxon>
        <taxon>Actinomycetes</taxon>
        <taxon>Micrococcales</taxon>
        <taxon>Microbacteriaceae</taxon>
        <taxon>Cryobacterium</taxon>
    </lineage>
</organism>
<feature type="region of interest" description="Disordered" evidence="1">
    <location>
        <begin position="41"/>
        <end position="73"/>
    </location>
</feature>
<keyword evidence="4" id="KW-1185">Reference proteome</keyword>
<proteinExistence type="predicted"/>
<feature type="compositionally biased region" description="Polar residues" evidence="1">
    <location>
        <begin position="61"/>
        <end position="73"/>
    </location>
</feature>
<evidence type="ECO:0000313" key="4">
    <source>
        <dbReference type="Proteomes" id="UP000298433"/>
    </source>
</evidence>
<dbReference type="Gene3D" id="2.30.29.80">
    <property type="match status" value="1"/>
</dbReference>
<dbReference type="AlphaFoldDB" id="A0A4R8XMF3"/>
<dbReference type="Pfam" id="PF07411">
    <property type="entry name" value="DUF1508"/>
    <property type="match status" value="1"/>
</dbReference>
<evidence type="ECO:0000313" key="3">
    <source>
        <dbReference type="EMBL" id="TFC78314.1"/>
    </source>
</evidence>
<evidence type="ECO:0000256" key="1">
    <source>
        <dbReference type="SAM" id="MobiDB-lite"/>
    </source>
</evidence>
<accession>A0A4R8XMF3</accession>
<dbReference type="OrthoDB" id="9802792at2"/>
<feature type="domain" description="DUF1508" evidence="2">
    <location>
        <begin position="27"/>
        <end position="65"/>
    </location>
</feature>